<feature type="compositionally biased region" description="Acidic residues" evidence="1">
    <location>
        <begin position="16"/>
        <end position="33"/>
    </location>
</feature>
<evidence type="ECO:0000313" key="3">
    <source>
        <dbReference type="Proteomes" id="UP000078200"/>
    </source>
</evidence>
<keyword evidence="3" id="KW-1185">Reference proteome</keyword>
<accession>A0A1A9V0I8</accession>
<evidence type="ECO:0000256" key="1">
    <source>
        <dbReference type="SAM" id="MobiDB-lite"/>
    </source>
</evidence>
<dbReference type="EnsemblMetazoa" id="GAUT021761-RA">
    <property type="protein sequence ID" value="GAUT021761-PA"/>
    <property type="gene ID" value="GAUT021761"/>
</dbReference>
<reference evidence="2" key="1">
    <citation type="submission" date="2020-05" db="UniProtKB">
        <authorList>
            <consortium name="EnsemblMetazoa"/>
        </authorList>
    </citation>
    <scope>IDENTIFICATION</scope>
    <source>
        <strain evidence="2">TTRI</strain>
    </source>
</reference>
<protein>
    <submittedName>
        <fullName evidence="2">Uncharacterized protein</fullName>
    </submittedName>
</protein>
<organism evidence="2 3">
    <name type="scientific">Glossina austeni</name>
    <name type="common">Savannah tsetse fly</name>
    <dbReference type="NCBI Taxonomy" id="7395"/>
    <lineage>
        <taxon>Eukaryota</taxon>
        <taxon>Metazoa</taxon>
        <taxon>Ecdysozoa</taxon>
        <taxon>Arthropoda</taxon>
        <taxon>Hexapoda</taxon>
        <taxon>Insecta</taxon>
        <taxon>Pterygota</taxon>
        <taxon>Neoptera</taxon>
        <taxon>Endopterygota</taxon>
        <taxon>Diptera</taxon>
        <taxon>Brachycera</taxon>
        <taxon>Muscomorpha</taxon>
        <taxon>Hippoboscoidea</taxon>
        <taxon>Glossinidae</taxon>
        <taxon>Glossina</taxon>
    </lineage>
</organism>
<evidence type="ECO:0000313" key="2">
    <source>
        <dbReference type="EnsemblMetazoa" id="GAUT021761-PA"/>
    </source>
</evidence>
<dbReference type="AlphaFoldDB" id="A0A1A9V0I8"/>
<proteinExistence type="predicted"/>
<feature type="region of interest" description="Disordered" evidence="1">
    <location>
        <begin position="11"/>
        <end position="33"/>
    </location>
</feature>
<dbReference type="Proteomes" id="UP000078200">
    <property type="component" value="Unassembled WGS sequence"/>
</dbReference>
<name>A0A1A9V0I8_GLOAU</name>
<sequence>MTFSILKARKANDHNDNDDDDDDNYDDDDDDEYNQYNCHKNLTQISWRFRFLLFYKLKRFPRSLRPNEVIEEVFEVDNEGRLRNIILKVRIERGKANQKSHINGPVTKPFQKAHFEANPKVRPQKRIN</sequence>
<dbReference type="VEuPathDB" id="VectorBase:GAUT021761"/>